<dbReference type="Pfam" id="PF13583">
    <property type="entry name" value="Reprolysin_4"/>
    <property type="match status" value="1"/>
</dbReference>
<dbReference type="Gene3D" id="3.40.390.10">
    <property type="entry name" value="Collagenase (Catalytic Domain)"/>
    <property type="match status" value="1"/>
</dbReference>
<dbReference type="Pfam" id="PF12799">
    <property type="entry name" value="LRR_4"/>
    <property type="match status" value="1"/>
</dbReference>
<keyword evidence="9" id="KW-1185">Reference proteome</keyword>
<evidence type="ECO:0000256" key="1">
    <source>
        <dbReference type="ARBA" id="ARBA00004613"/>
    </source>
</evidence>
<keyword evidence="5" id="KW-0677">Repeat</keyword>
<evidence type="ECO:0000256" key="3">
    <source>
        <dbReference type="ARBA" id="ARBA00022614"/>
    </source>
</evidence>
<dbReference type="SMART" id="SM00369">
    <property type="entry name" value="LRR_TYP"/>
    <property type="match status" value="5"/>
</dbReference>
<dbReference type="InterPro" id="IPR059100">
    <property type="entry name" value="TSP3_bac"/>
</dbReference>
<keyword evidence="3" id="KW-0433">Leucine-rich repeat</keyword>
<dbReference type="PROSITE" id="PS00018">
    <property type="entry name" value="EF_HAND_1"/>
    <property type="match status" value="1"/>
</dbReference>
<comment type="caution">
    <text evidence="8">The sequence shown here is derived from an EMBL/GenBank/DDBJ whole genome shotgun (WGS) entry which is preliminary data.</text>
</comment>
<dbReference type="InterPro" id="IPR025875">
    <property type="entry name" value="Leu-rich_rpt_4"/>
</dbReference>
<gene>
    <name evidence="8" type="ORF">GCM10009410_32020</name>
</gene>
<dbReference type="PANTHER" id="PTHR46652:SF3">
    <property type="entry name" value="LEUCINE-RICH REPEAT-CONTAINING PROTEIN 9"/>
    <property type="match status" value="1"/>
</dbReference>
<name>A0ABQ2QSN5_9GAMM</name>
<dbReference type="PROSITE" id="PS51450">
    <property type="entry name" value="LRR"/>
    <property type="match status" value="5"/>
</dbReference>
<protein>
    <recommendedName>
        <fullName evidence="10">Peptidase M12B domain-containing protein</fullName>
    </recommendedName>
</protein>
<organism evidence="8 9">
    <name type="scientific">Shewanella ulleungensis</name>
    <dbReference type="NCBI Taxonomy" id="2282699"/>
    <lineage>
        <taxon>Bacteria</taxon>
        <taxon>Pseudomonadati</taxon>
        <taxon>Pseudomonadota</taxon>
        <taxon>Gammaproteobacteria</taxon>
        <taxon>Alteromonadales</taxon>
        <taxon>Shewanellaceae</taxon>
        <taxon>Shewanella</taxon>
    </lineage>
</organism>
<evidence type="ECO:0000256" key="5">
    <source>
        <dbReference type="ARBA" id="ARBA00022737"/>
    </source>
</evidence>
<evidence type="ECO:0008006" key="10">
    <source>
        <dbReference type="Google" id="ProtNLM"/>
    </source>
</evidence>
<feature type="signal peptide" evidence="7">
    <location>
        <begin position="1"/>
        <end position="20"/>
    </location>
</feature>
<keyword evidence="2" id="KW-0964">Secreted</keyword>
<dbReference type="Gene3D" id="3.80.10.10">
    <property type="entry name" value="Ribonuclease Inhibitor"/>
    <property type="match status" value="1"/>
</dbReference>
<dbReference type="SUPFAM" id="SSF55486">
    <property type="entry name" value="Metalloproteases ('zincins'), catalytic domain"/>
    <property type="match status" value="1"/>
</dbReference>
<dbReference type="InterPro" id="IPR003591">
    <property type="entry name" value="Leu-rich_rpt_typical-subtyp"/>
</dbReference>
<dbReference type="InterPro" id="IPR001611">
    <property type="entry name" value="Leu-rich_rpt"/>
</dbReference>
<dbReference type="Proteomes" id="UP000654004">
    <property type="component" value="Unassembled WGS sequence"/>
</dbReference>
<comment type="subcellular location">
    <subcellularLocation>
        <location evidence="1">Secreted</location>
    </subcellularLocation>
</comment>
<evidence type="ECO:0000256" key="4">
    <source>
        <dbReference type="ARBA" id="ARBA00022729"/>
    </source>
</evidence>
<evidence type="ECO:0000256" key="6">
    <source>
        <dbReference type="ARBA" id="ARBA00022837"/>
    </source>
</evidence>
<dbReference type="RefSeq" id="WP_188957987.1">
    <property type="nucleotide sequence ID" value="NZ_BMQW01000009.1"/>
</dbReference>
<dbReference type="EMBL" id="BMQW01000009">
    <property type="protein sequence ID" value="GGP95588.1"/>
    <property type="molecule type" value="Genomic_DNA"/>
</dbReference>
<dbReference type="InterPro" id="IPR050836">
    <property type="entry name" value="SDS22/Internalin_LRR"/>
</dbReference>
<evidence type="ECO:0000256" key="7">
    <source>
        <dbReference type="SAM" id="SignalP"/>
    </source>
</evidence>
<evidence type="ECO:0000256" key="2">
    <source>
        <dbReference type="ARBA" id="ARBA00022525"/>
    </source>
</evidence>
<dbReference type="InterPro" id="IPR028974">
    <property type="entry name" value="TSP_type-3_rpt"/>
</dbReference>
<keyword evidence="6" id="KW-0106">Calcium</keyword>
<evidence type="ECO:0000313" key="9">
    <source>
        <dbReference type="Proteomes" id="UP000654004"/>
    </source>
</evidence>
<dbReference type="SUPFAM" id="SSF52058">
    <property type="entry name" value="L domain-like"/>
    <property type="match status" value="1"/>
</dbReference>
<keyword evidence="4 7" id="KW-0732">Signal</keyword>
<dbReference type="InterPro" id="IPR024079">
    <property type="entry name" value="MetalloPept_cat_dom_sf"/>
</dbReference>
<dbReference type="PANTHER" id="PTHR46652">
    <property type="entry name" value="LEUCINE-RICH REPEAT AND IQ DOMAIN-CONTAINING PROTEIN 1-RELATED"/>
    <property type="match status" value="1"/>
</dbReference>
<feature type="chain" id="PRO_5045912620" description="Peptidase M12B domain-containing protein" evidence="7">
    <location>
        <begin position="21"/>
        <end position="1233"/>
    </location>
</feature>
<dbReference type="InterPro" id="IPR028994">
    <property type="entry name" value="Integrin_alpha_N"/>
</dbReference>
<dbReference type="SUPFAM" id="SSF103647">
    <property type="entry name" value="TSP type-3 repeat"/>
    <property type="match status" value="1"/>
</dbReference>
<dbReference type="InterPro" id="IPR018247">
    <property type="entry name" value="EF_Hand_1_Ca_BS"/>
</dbReference>
<dbReference type="InterPro" id="IPR032675">
    <property type="entry name" value="LRR_dom_sf"/>
</dbReference>
<dbReference type="SUPFAM" id="SSF69318">
    <property type="entry name" value="Integrin alpha N-terminal domain"/>
    <property type="match status" value="2"/>
</dbReference>
<dbReference type="Pfam" id="PF18884">
    <property type="entry name" value="TSP3_bac"/>
    <property type="match status" value="3"/>
</dbReference>
<sequence>MKKLCYLLLFFSSVCQLAHAAYDDVLFTYEQVQTELVELDDASRDNHLSSLQKLHLSGNSIRLNKALLDTLSIGKKVNIPIDSDAFEAQIMKIETHPNGSKTLYATIDDNGEALPVIITASEKSFFIRAVTPAGTYIASGNKVSGRLLKEAVLDDVVDKDKKDFLHPEDSEEFNRQQEIKKQIEAQIQLKKTSKNSQIKPVSSATNLQYVGDVELNPTSTLAVAQSDDQTMAEVDVLILYTPGVNALYSDDPLTRIYHLISVTNQIYVDSGVFIHVNAVAIEEVDYSDSVYSNTALNDISFQNNTVFEYIPSRRYELGADMVILLRPYVDGDDSCGIAWANGSNGSVSDSRDLMYSHTSIDCGDYVMAHELGHNMGLMHSRRQNSYGATFSFALGYGINYDFTTVMAYEGVFAASKIYKFSSPSLNCNGKPCGIDRNDPVNGADAVFALNAVRFELEDFFQPEPDLTLLDTAIESIVDSRLQKCITQNLTYSGSPKYSGMLENIYCGYWGVNNLSGLGVFSNLFFLDLSGNHFSSVLELSGMQALRVLDLSNVGLTDLSGIESLTKLINVNLSNNQLSDISPLAAKPFLELLRINNNRISDIDVLSHLNSLTFLDASTNLISDLSAISQNTSLTDLYINNNKIKSVPVNINTLELGVFSATNNQINDISGLANLNSLGVISLDYNNLLDITPIFTIQDSVNGLSLIGNELIPCWQVNYAAQRFGVAWLPTYCDENQENEDYDGDGLANALEVEYGLDPSNPLDADFDNDNDGLSNAVEIALGTEVNNPDSDGDGVVDGIEVANGSDPLNKYIQVGSLSTSILFSDVNQDGVADWIKYTTHSNRVEVSLFSGNTYNALANYVIENSFATPSTILLDDRDADGINEVGVFGFDVNVNRYQLQVHSGLTGVKQDVWNWPATLGEVKFEVLADLTGDGIQEYAISGVHLANGTRQLVVKDSVTKASYQTFKWPNLWDAPQFVTMSDVTFDGTSEVALYGRHSRLDKGQLFIYDGANADSKVDVYNWNTLWDDIQLIEMDDLDGDGSNDWGQFGQRKDDGRYQWVVKKGNDKRGVIRTFTWPNDLVDVKPLLVADRTGDGIREVAVLGTNPDDGKVFVRINDGRLANERIANISWPASWEDYQVTELGDLNSDGFSEFGLLGYTKANRTVQLIVRDGKTTTEYGRYALSGSWEGLSLEHYDIDKDGSDDVVISGINQTTKAKVFTTLSGKDLSVIASQ</sequence>
<proteinExistence type="predicted"/>
<evidence type="ECO:0000313" key="8">
    <source>
        <dbReference type="EMBL" id="GGP95588.1"/>
    </source>
</evidence>
<reference evidence="9" key="1">
    <citation type="journal article" date="2019" name="Int. J. Syst. Evol. Microbiol.">
        <title>The Global Catalogue of Microorganisms (GCM) 10K type strain sequencing project: providing services to taxonomists for standard genome sequencing and annotation.</title>
        <authorList>
            <consortium name="The Broad Institute Genomics Platform"/>
            <consortium name="The Broad Institute Genome Sequencing Center for Infectious Disease"/>
            <person name="Wu L."/>
            <person name="Ma J."/>
        </authorList>
    </citation>
    <scope>NUCLEOTIDE SEQUENCE [LARGE SCALE GENOMIC DNA]</scope>
    <source>
        <strain evidence="9">JCM 32305</strain>
    </source>
</reference>
<accession>A0ABQ2QSN5</accession>